<evidence type="ECO:0000313" key="2">
    <source>
        <dbReference type="EMBL" id="AIE98303.1"/>
    </source>
</evidence>
<accession>A0A075G3V0</accession>
<reference evidence="2" key="1">
    <citation type="journal article" date="2014" name="Genome Biol. Evol.">
        <title>Pangenome evidence for extensive interdomain horizontal transfer affecting lineage core and shell genes in uncultured planktonic thaumarchaeota and euryarchaeota.</title>
        <authorList>
            <person name="Deschamps P."/>
            <person name="Zivanovic Y."/>
            <person name="Moreira D."/>
            <person name="Rodriguez-Valera F."/>
            <person name="Lopez-Garcia P."/>
        </authorList>
    </citation>
    <scope>NUCLEOTIDE SEQUENCE</scope>
</reference>
<dbReference type="InterPro" id="IPR027417">
    <property type="entry name" value="P-loop_NTPase"/>
</dbReference>
<dbReference type="InterPro" id="IPR014774">
    <property type="entry name" value="KaiC-like_dom"/>
</dbReference>
<dbReference type="EMBL" id="KF900532">
    <property type="protein sequence ID" value="AIE98303.1"/>
    <property type="molecule type" value="Genomic_DNA"/>
</dbReference>
<dbReference type="AlphaFoldDB" id="A0A075G3V0"/>
<protein>
    <submittedName>
        <fullName evidence="2">KaiC domain-containing protein</fullName>
    </submittedName>
</protein>
<feature type="domain" description="KaiC-like" evidence="1">
    <location>
        <begin position="2"/>
        <end position="53"/>
    </location>
</feature>
<dbReference type="Gene3D" id="3.40.50.300">
    <property type="entry name" value="P-loop containing nucleotide triphosphate hydrolases"/>
    <property type="match status" value="1"/>
</dbReference>
<evidence type="ECO:0000259" key="1">
    <source>
        <dbReference type="Pfam" id="PF06745"/>
    </source>
</evidence>
<proteinExistence type="predicted"/>
<sequence>MEEAILDGIMVLGDIDRMGHLLRFIQVVKMRGTDHSRAKYAVELTPMGVMLTPMLKWGVGA</sequence>
<organism evidence="2">
    <name type="scientific">uncultured marine group II/III euryarchaeote KM3_05_F04</name>
    <dbReference type="NCBI Taxonomy" id="1457838"/>
    <lineage>
        <taxon>Archaea</taxon>
        <taxon>Methanobacteriati</taxon>
        <taxon>Methanobacteriota</taxon>
        <taxon>environmental samples</taxon>
    </lineage>
</organism>
<dbReference type="Pfam" id="PF06745">
    <property type="entry name" value="ATPase"/>
    <property type="match status" value="1"/>
</dbReference>
<name>A0A075G3V0_9EURY</name>